<dbReference type="NCBIfam" id="TIGR01163">
    <property type="entry name" value="rpe"/>
    <property type="match status" value="1"/>
</dbReference>
<dbReference type="InterPro" id="IPR000056">
    <property type="entry name" value="Ribul_P_3_epim-like"/>
</dbReference>
<dbReference type="GO" id="GO:0006098">
    <property type="term" value="P:pentose-phosphate shunt"/>
    <property type="evidence" value="ECO:0007669"/>
    <property type="project" value="UniProtKB-UniRule"/>
</dbReference>
<comment type="cofactor">
    <cofactor evidence="10 13">
        <name>a divalent metal cation</name>
        <dbReference type="ChEBI" id="CHEBI:60240"/>
    </cofactor>
    <text evidence="10 13">Binds 1 divalent metal cation per subunit.</text>
</comment>
<sequence>MAIIAPSILSADFSCLGKEVRAVVEAGADWIHIDVMDGHFVPNITIGPPVIKALRKITDLPFDVHLMIAQPEGYIADFVEAGANIISVHVEASTHLHRTLTEIRRLGCKPGVVLNPATPLETITYVLEEVDMVLLMTVNPGFGGQEFINAVSPKIEKLREIIDRLNLPVAIEVDGGANLETIAIMARAGADIFVAGSAIFNQPDYKAAISRLRTVVDRAQGERTVDRQERF</sequence>
<comment type="similarity">
    <text evidence="6 10 11">Belongs to the ribulose-phosphate 3-epimerase family.</text>
</comment>
<keyword evidence="9 10" id="KW-0413">Isomerase</keyword>
<evidence type="ECO:0000256" key="9">
    <source>
        <dbReference type="ARBA" id="ARBA00023235"/>
    </source>
</evidence>
<keyword evidence="13" id="KW-0862">Zinc</keyword>
<dbReference type="NCBIfam" id="NF004076">
    <property type="entry name" value="PRK05581.1-4"/>
    <property type="match status" value="1"/>
</dbReference>
<feature type="active site" description="Proton donor" evidence="10 12">
    <location>
        <position position="174"/>
    </location>
</feature>
<reference evidence="16" key="2">
    <citation type="submission" date="2011-03" db="EMBL/GenBank/DDBJ databases">
        <title>The complete genome of Desulfobacca acetoxidans DSM 11109.</title>
        <authorList>
            <consortium name="US DOE Joint Genome Institute (JGI-PGF)"/>
            <person name="Lucas S."/>
            <person name="Copeland A."/>
            <person name="Lapidus A."/>
            <person name="Bruce D."/>
            <person name="Goodwin L."/>
            <person name="Pitluck S."/>
            <person name="Peters L."/>
            <person name="Kyrpides N."/>
            <person name="Mavromatis K."/>
            <person name="Ivanova N."/>
            <person name="Ovchinnikova G."/>
            <person name="Teshima H."/>
            <person name="Detter J.C."/>
            <person name="Han C."/>
            <person name="Land M."/>
            <person name="Hauser L."/>
            <person name="Markowitz V."/>
            <person name="Cheng J.-F."/>
            <person name="Hugenholtz P."/>
            <person name="Woyke T."/>
            <person name="Wu D."/>
            <person name="Spring S."/>
            <person name="Schueler E."/>
            <person name="Brambilla E."/>
            <person name="Klenk H.-P."/>
            <person name="Eisen J.A."/>
        </authorList>
    </citation>
    <scope>NUCLEOTIDE SEQUENCE [LARGE SCALE GENOMIC DNA]</scope>
    <source>
        <strain evidence="16">ATCC 700848 / DSM 11109 / ASRB2</strain>
    </source>
</reference>
<evidence type="ECO:0000256" key="2">
    <source>
        <dbReference type="ARBA" id="ARBA00001936"/>
    </source>
</evidence>
<dbReference type="STRING" id="880072.Desac_2903"/>
<evidence type="ECO:0000256" key="11">
    <source>
        <dbReference type="PIRNR" id="PIRNR001461"/>
    </source>
</evidence>
<gene>
    <name evidence="10" type="primary">rpe</name>
    <name evidence="15" type="ordered locus">Desac_2903</name>
</gene>
<dbReference type="SUPFAM" id="SSF51366">
    <property type="entry name" value="Ribulose-phoshate binding barrel"/>
    <property type="match status" value="1"/>
</dbReference>
<evidence type="ECO:0000313" key="15">
    <source>
        <dbReference type="EMBL" id="AEB10703.1"/>
    </source>
</evidence>
<evidence type="ECO:0000256" key="13">
    <source>
        <dbReference type="PIRSR" id="PIRSR001461-2"/>
    </source>
</evidence>
<comment type="cofactor">
    <cofactor evidence="2">
        <name>Mn(2+)</name>
        <dbReference type="ChEBI" id="CHEBI:29035"/>
    </cofactor>
</comment>
<feature type="binding site" evidence="10 14">
    <location>
        <begin position="196"/>
        <end position="197"/>
    </location>
    <ligand>
        <name>substrate</name>
    </ligand>
</feature>
<dbReference type="KEGG" id="dao:Desac_2903"/>
<dbReference type="Gene3D" id="3.20.20.70">
    <property type="entry name" value="Aldolase class I"/>
    <property type="match status" value="1"/>
</dbReference>
<dbReference type="PROSITE" id="PS01086">
    <property type="entry name" value="RIBUL_P_3_EPIMER_2"/>
    <property type="match status" value="1"/>
</dbReference>
<reference evidence="15 16" key="1">
    <citation type="journal article" date="2011" name="Stand. Genomic Sci.">
        <title>Complete genome sequence of the acetate-degrading sulfate reducer Desulfobacca acetoxidans type strain (ASRB2).</title>
        <authorList>
            <person name="Goker M."/>
            <person name="Teshima H."/>
            <person name="Lapidus A."/>
            <person name="Nolan M."/>
            <person name="Lucas S."/>
            <person name="Hammon N."/>
            <person name="Deshpande S."/>
            <person name="Cheng J.F."/>
            <person name="Tapia R."/>
            <person name="Han C."/>
            <person name="Goodwin L."/>
            <person name="Pitluck S."/>
            <person name="Huntemann M."/>
            <person name="Liolios K."/>
            <person name="Ivanova N."/>
            <person name="Pagani I."/>
            <person name="Mavromatis K."/>
            <person name="Ovchinikova G."/>
            <person name="Pati A."/>
            <person name="Chen A."/>
            <person name="Palaniappan K."/>
            <person name="Land M."/>
            <person name="Hauser L."/>
            <person name="Brambilla E.M."/>
            <person name="Rohde M."/>
            <person name="Spring S."/>
            <person name="Detter J.C."/>
            <person name="Woyke T."/>
            <person name="Bristow J."/>
            <person name="Eisen J.A."/>
            <person name="Markowitz V."/>
            <person name="Hugenholtz P."/>
            <person name="Kyrpides N.C."/>
            <person name="Klenk H.P."/>
        </authorList>
    </citation>
    <scope>NUCLEOTIDE SEQUENCE [LARGE SCALE GENOMIC DNA]</scope>
    <source>
        <strain evidence="16">ATCC 700848 / DSM 11109 / ASRB2</strain>
    </source>
</reference>
<feature type="binding site" evidence="10">
    <location>
        <begin position="174"/>
        <end position="176"/>
    </location>
    <ligand>
        <name>substrate</name>
    </ligand>
</feature>
<evidence type="ECO:0000256" key="6">
    <source>
        <dbReference type="ARBA" id="ARBA00009541"/>
    </source>
</evidence>
<feature type="binding site" evidence="14">
    <location>
        <position position="176"/>
    </location>
    <ligand>
        <name>substrate</name>
    </ligand>
</feature>
<dbReference type="PIRSF" id="PIRSF001461">
    <property type="entry name" value="RPE"/>
    <property type="match status" value="1"/>
</dbReference>
<dbReference type="OrthoDB" id="1645589at2"/>
<feature type="active site" description="Proton acceptor" evidence="10 12">
    <location>
        <position position="34"/>
    </location>
</feature>
<evidence type="ECO:0000256" key="8">
    <source>
        <dbReference type="ARBA" id="ARBA00022723"/>
    </source>
</evidence>
<dbReference type="GO" id="GO:0046872">
    <property type="term" value="F:metal ion binding"/>
    <property type="evidence" value="ECO:0007669"/>
    <property type="project" value="UniProtKB-UniRule"/>
</dbReference>
<comment type="cofactor">
    <cofactor evidence="3">
        <name>Co(2+)</name>
        <dbReference type="ChEBI" id="CHEBI:48828"/>
    </cofactor>
</comment>
<keyword evidence="8 10" id="KW-0479">Metal-binding</keyword>
<evidence type="ECO:0000256" key="14">
    <source>
        <dbReference type="PIRSR" id="PIRSR001461-3"/>
    </source>
</evidence>
<keyword evidence="10 11" id="KW-0119">Carbohydrate metabolism</keyword>
<dbReference type="PANTHER" id="PTHR11749">
    <property type="entry name" value="RIBULOSE-5-PHOSPHATE-3-EPIMERASE"/>
    <property type="match status" value="1"/>
</dbReference>
<dbReference type="EC" id="5.1.3.1" evidence="7 10"/>
<dbReference type="RefSeq" id="WP_013707812.1">
    <property type="nucleotide sequence ID" value="NC_015388.1"/>
</dbReference>
<evidence type="ECO:0000256" key="10">
    <source>
        <dbReference type="HAMAP-Rule" id="MF_02227"/>
    </source>
</evidence>
<feature type="binding site" evidence="10 13">
    <location>
        <position position="174"/>
    </location>
    <ligand>
        <name>a divalent metal cation</name>
        <dbReference type="ChEBI" id="CHEBI:60240"/>
    </ligand>
</feature>
<evidence type="ECO:0000256" key="5">
    <source>
        <dbReference type="ARBA" id="ARBA00001954"/>
    </source>
</evidence>
<feature type="binding site" evidence="10 14">
    <location>
        <begin position="141"/>
        <end position="144"/>
    </location>
    <ligand>
        <name>substrate</name>
    </ligand>
</feature>
<evidence type="ECO:0000256" key="3">
    <source>
        <dbReference type="ARBA" id="ARBA00001941"/>
    </source>
</evidence>
<keyword evidence="16" id="KW-1185">Reference proteome</keyword>
<dbReference type="InterPro" id="IPR026019">
    <property type="entry name" value="Ribul_P_3_epim"/>
</dbReference>
<dbReference type="GO" id="GO:0019323">
    <property type="term" value="P:pentose catabolic process"/>
    <property type="evidence" value="ECO:0007669"/>
    <property type="project" value="UniProtKB-UniRule"/>
</dbReference>
<dbReference type="Pfam" id="PF00834">
    <property type="entry name" value="Ribul_P_3_epim"/>
    <property type="match status" value="1"/>
</dbReference>
<feature type="binding site" evidence="10 13">
    <location>
        <position position="34"/>
    </location>
    <ligand>
        <name>a divalent metal cation</name>
        <dbReference type="ChEBI" id="CHEBI:60240"/>
    </ligand>
</feature>
<name>F2NE73_DESAR</name>
<dbReference type="AlphaFoldDB" id="F2NE73"/>
<dbReference type="PROSITE" id="PS01085">
    <property type="entry name" value="RIBUL_P_3_EPIMER_1"/>
    <property type="match status" value="1"/>
</dbReference>
<feature type="binding site" evidence="10 14">
    <location>
        <position position="65"/>
    </location>
    <ligand>
        <name>substrate</name>
    </ligand>
</feature>
<dbReference type="GO" id="GO:0004750">
    <property type="term" value="F:D-ribulose-phosphate 3-epimerase activity"/>
    <property type="evidence" value="ECO:0007669"/>
    <property type="project" value="UniProtKB-UniRule"/>
</dbReference>
<evidence type="ECO:0000256" key="1">
    <source>
        <dbReference type="ARBA" id="ARBA00001782"/>
    </source>
</evidence>
<dbReference type="FunFam" id="3.20.20.70:FF:000004">
    <property type="entry name" value="Ribulose-phosphate 3-epimerase"/>
    <property type="match status" value="1"/>
</dbReference>
<feature type="binding site" evidence="10 13">
    <location>
        <position position="65"/>
    </location>
    <ligand>
        <name>a divalent metal cation</name>
        <dbReference type="ChEBI" id="CHEBI:60240"/>
    </ligand>
</feature>
<dbReference type="Proteomes" id="UP000000483">
    <property type="component" value="Chromosome"/>
</dbReference>
<dbReference type="eggNOG" id="COG0036">
    <property type="taxonomic scope" value="Bacteria"/>
</dbReference>
<accession>F2NE73</accession>
<organism evidence="15 16">
    <name type="scientific">Desulfobacca acetoxidans (strain ATCC 700848 / DSM 11109 / ASRB2)</name>
    <dbReference type="NCBI Taxonomy" id="880072"/>
    <lineage>
        <taxon>Bacteria</taxon>
        <taxon>Pseudomonadati</taxon>
        <taxon>Thermodesulfobacteriota</taxon>
        <taxon>Desulfobaccia</taxon>
        <taxon>Desulfobaccales</taxon>
        <taxon>Desulfobaccaceae</taxon>
        <taxon>Desulfobacca</taxon>
    </lineage>
</organism>
<protein>
    <recommendedName>
        <fullName evidence="7 10">Ribulose-phosphate 3-epimerase</fullName>
        <ecNumber evidence="7 10">5.1.3.1</ecNumber>
    </recommendedName>
</protein>
<comment type="cofactor">
    <cofactor evidence="5">
        <name>Fe(2+)</name>
        <dbReference type="ChEBI" id="CHEBI:29033"/>
    </cofactor>
</comment>
<dbReference type="GO" id="GO:0005737">
    <property type="term" value="C:cytoplasm"/>
    <property type="evidence" value="ECO:0007669"/>
    <property type="project" value="UniProtKB-ARBA"/>
</dbReference>
<evidence type="ECO:0000256" key="12">
    <source>
        <dbReference type="PIRSR" id="PIRSR001461-1"/>
    </source>
</evidence>
<comment type="cofactor">
    <cofactor evidence="4">
        <name>Zn(2+)</name>
        <dbReference type="ChEBI" id="CHEBI:29105"/>
    </cofactor>
</comment>
<dbReference type="CDD" id="cd00429">
    <property type="entry name" value="RPE"/>
    <property type="match status" value="1"/>
</dbReference>
<dbReference type="HOGENOM" id="CLU_054856_2_1_7"/>
<evidence type="ECO:0000256" key="4">
    <source>
        <dbReference type="ARBA" id="ARBA00001947"/>
    </source>
</evidence>
<proteinExistence type="inferred from homology"/>
<evidence type="ECO:0000313" key="16">
    <source>
        <dbReference type="Proteomes" id="UP000000483"/>
    </source>
</evidence>
<dbReference type="EMBL" id="CP002629">
    <property type="protein sequence ID" value="AEB10703.1"/>
    <property type="molecule type" value="Genomic_DNA"/>
</dbReference>
<comment type="catalytic activity">
    <reaction evidence="1 10 11">
        <text>D-ribulose 5-phosphate = D-xylulose 5-phosphate</text>
        <dbReference type="Rhea" id="RHEA:13677"/>
        <dbReference type="ChEBI" id="CHEBI:57737"/>
        <dbReference type="ChEBI" id="CHEBI:58121"/>
        <dbReference type="EC" id="5.1.3.1"/>
    </reaction>
</comment>
<keyword evidence="13" id="KW-0170">Cobalt</keyword>
<feature type="binding site" evidence="10 14">
    <location>
        <position position="7"/>
    </location>
    <ligand>
        <name>substrate</name>
    </ligand>
</feature>
<dbReference type="InterPro" id="IPR013785">
    <property type="entry name" value="Aldolase_TIM"/>
</dbReference>
<comment type="function">
    <text evidence="10">Catalyzes the reversible epimerization of D-ribulose 5-phosphate to D-xylulose 5-phosphate.</text>
</comment>
<evidence type="ECO:0000256" key="7">
    <source>
        <dbReference type="ARBA" id="ARBA00013188"/>
    </source>
</evidence>
<keyword evidence="13" id="KW-0464">Manganese</keyword>
<feature type="binding site" evidence="10 13">
    <location>
        <position position="32"/>
    </location>
    <ligand>
        <name>a divalent metal cation</name>
        <dbReference type="ChEBI" id="CHEBI:60240"/>
    </ligand>
</feature>
<dbReference type="InterPro" id="IPR011060">
    <property type="entry name" value="RibuloseP-bd_barrel"/>
</dbReference>
<comment type="pathway">
    <text evidence="10">Carbohydrate degradation.</text>
</comment>
<dbReference type="HAMAP" id="MF_02227">
    <property type="entry name" value="RPE"/>
    <property type="match status" value="1"/>
</dbReference>